<dbReference type="PROSITE" id="PS51194">
    <property type="entry name" value="HELICASE_CTER"/>
    <property type="match status" value="1"/>
</dbReference>
<evidence type="ECO:0000256" key="10">
    <source>
        <dbReference type="PROSITE-ProRule" id="PRU00657"/>
    </source>
</evidence>
<dbReference type="PANTHER" id="PTHR14950:SF37">
    <property type="entry name" value="ENDORIBONUCLEASE DICER"/>
    <property type="match status" value="1"/>
</dbReference>
<feature type="domain" description="RNase III" evidence="12">
    <location>
        <begin position="1110"/>
        <end position="1294"/>
    </location>
</feature>
<comment type="function">
    <text evidence="9">Dicer-like endonuclease involved in cleaving double-stranded RNA in the RNA interference (RNAi) pathway. Produces 21 to 25 bp dsRNAs (siRNAs) which target the selective destruction of homologous RNAs leading to sequence-specific suppression of gene expression, called post-transcriptional gene silencing (PTGS). Part of a broad host defense response against viral infection and transposons.</text>
</comment>
<name>A0AA38WXT5_9EURO</name>
<evidence type="ECO:0000256" key="2">
    <source>
        <dbReference type="ARBA" id="ARBA00022737"/>
    </source>
</evidence>
<dbReference type="Pfam" id="PF00636">
    <property type="entry name" value="Ribonuclease_3"/>
    <property type="match status" value="2"/>
</dbReference>
<dbReference type="SMART" id="SM00535">
    <property type="entry name" value="RIBOc"/>
    <property type="match status" value="2"/>
</dbReference>
<evidence type="ECO:0000256" key="3">
    <source>
        <dbReference type="ARBA" id="ARBA00022741"/>
    </source>
</evidence>
<evidence type="ECO:0000256" key="8">
    <source>
        <dbReference type="ARBA" id="ARBA00023118"/>
    </source>
</evidence>
<keyword evidence="6" id="KW-0067">ATP-binding</keyword>
<feature type="compositionally biased region" description="Acidic residues" evidence="11">
    <location>
        <begin position="1"/>
        <end position="17"/>
    </location>
</feature>
<comment type="similarity">
    <text evidence="10">Belongs to the helicase family. Dicer subfamily.</text>
</comment>
<dbReference type="Pfam" id="PF00271">
    <property type="entry name" value="Helicase_C"/>
    <property type="match status" value="1"/>
</dbReference>
<dbReference type="Pfam" id="PF03368">
    <property type="entry name" value="Dicer_dimer"/>
    <property type="match status" value="1"/>
</dbReference>
<evidence type="ECO:0000259" key="15">
    <source>
        <dbReference type="PROSITE" id="PS51327"/>
    </source>
</evidence>
<keyword evidence="5" id="KW-0347">Helicase</keyword>
<feature type="compositionally biased region" description="Acidic residues" evidence="11">
    <location>
        <begin position="1439"/>
        <end position="1454"/>
    </location>
</feature>
<dbReference type="PROSITE" id="PS51327">
    <property type="entry name" value="DICER_DSRBF"/>
    <property type="match status" value="1"/>
</dbReference>
<dbReference type="PROSITE" id="PS51192">
    <property type="entry name" value="HELICASE_ATP_BIND_1"/>
    <property type="match status" value="1"/>
</dbReference>
<dbReference type="GO" id="GO:0004386">
    <property type="term" value="F:helicase activity"/>
    <property type="evidence" value="ECO:0007669"/>
    <property type="project" value="UniProtKB-KW"/>
</dbReference>
<dbReference type="SMART" id="SM00490">
    <property type="entry name" value="HELICc"/>
    <property type="match status" value="1"/>
</dbReference>
<dbReference type="GO" id="GO:0005634">
    <property type="term" value="C:nucleus"/>
    <property type="evidence" value="ECO:0007669"/>
    <property type="project" value="TreeGrafter"/>
</dbReference>
<comment type="caution">
    <text evidence="16">The sequence shown here is derived from an EMBL/GenBank/DDBJ whole genome shotgun (WGS) entry which is preliminary data.</text>
</comment>
<keyword evidence="2" id="KW-0677">Repeat</keyword>
<protein>
    <submittedName>
        <fullName evidence="16">Dicer-like protein 2</fullName>
    </submittedName>
</protein>
<dbReference type="InterPro" id="IPR014001">
    <property type="entry name" value="Helicase_ATP-bd"/>
</dbReference>
<evidence type="ECO:0000313" key="16">
    <source>
        <dbReference type="EMBL" id="KAJ9603105.1"/>
    </source>
</evidence>
<evidence type="ECO:0000313" key="17">
    <source>
        <dbReference type="Proteomes" id="UP001172673"/>
    </source>
</evidence>
<dbReference type="Proteomes" id="UP001172673">
    <property type="component" value="Unassembled WGS sequence"/>
</dbReference>
<dbReference type="Gene3D" id="3.40.50.300">
    <property type="entry name" value="P-loop containing nucleotide triphosphate hydrolases"/>
    <property type="match status" value="2"/>
</dbReference>
<keyword evidence="1" id="KW-0930">Antiviral protein</keyword>
<dbReference type="GO" id="GO:0003723">
    <property type="term" value="F:RNA binding"/>
    <property type="evidence" value="ECO:0007669"/>
    <property type="project" value="UniProtKB-UniRule"/>
</dbReference>
<dbReference type="PROSITE" id="PS00517">
    <property type="entry name" value="RNASE_3_1"/>
    <property type="match status" value="1"/>
</dbReference>
<dbReference type="Gene3D" id="3.30.160.380">
    <property type="entry name" value="Dicer dimerisation domain"/>
    <property type="match status" value="1"/>
</dbReference>
<reference evidence="16" key="1">
    <citation type="submission" date="2022-10" db="EMBL/GenBank/DDBJ databases">
        <title>Culturing micro-colonial fungi from biological soil crusts in the Mojave desert and describing Neophaeococcomyces mojavensis, and introducing the new genera and species Taxawa tesnikishii.</title>
        <authorList>
            <person name="Kurbessoian T."/>
            <person name="Stajich J.E."/>
        </authorList>
    </citation>
    <scope>NUCLEOTIDE SEQUENCE</scope>
    <source>
        <strain evidence="16">TK_41</strain>
    </source>
</reference>
<evidence type="ECO:0000259" key="12">
    <source>
        <dbReference type="PROSITE" id="PS50142"/>
    </source>
</evidence>
<dbReference type="InterPro" id="IPR005034">
    <property type="entry name" value="Dicer_dimerisation"/>
</dbReference>
<proteinExistence type="inferred from homology"/>
<dbReference type="InterPro" id="IPR036389">
    <property type="entry name" value="RNase_III_sf"/>
</dbReference>
<keyword evidence="3" id="KW-0547">Nucleotide-binding</keyword>
<evidence type="ECO:0000256" key="5">
    <source>
        <dbReference type="ARBA" id="ARBA00022806"/>
    </source>
</evidence>
<keyword evidence="4" id="KW-0378">Hydrolase</keyword>
<dbReference type="InterPro" id="IPR001650">
    <property type="entry name" value="Helicase_C-like"/>
</dbReference>
<evidence type="ECO:0000256" key="6">
    <source>
        <dbReference type="ARBA" id="ARBA00022840"/>
    </source>
</evidence>
<dbReference type="CDD" id="cd00593">
    <property type="entry name" value="RIBOc"/>
    <property type="match status" value="2"/>
</dbReference>
<evidence type="ECO:0000256" key="7">
    <source>
        <dbReference type="ARBA" id="ARBA00022884"/>
    </source>
</evidence>
<evidence type="ECO:0000259" key="14">
    <source>
        <dbReference type="PROSITE" id="PS51194"/>
    </source>
</evidence>
<evidence type="ECO:0000256" key="11">
    <source>
        <dbReference type="SAM" id="MobiDB-lite"/>
    </source>
</evidence>
<keyword evidence="17" id="KW-1185">Reference proteome</keyword>
<evidence type="ECO:0000256" key="4">
    <source>
        <dbReference type="ARBA" id="ARBA00022801"/>
    </source>
</evidence>
<dbReference type="Gene3D" id="1.10.1520.10">
    <property type="entry name" value="Ribonuclease III domain"/>
    <property type="match status" value="2"/>
</dbReference>
<dbReference type="GO" id="GO:0050688">
    <property type="term" value="P:regulation of defense response to virus"/>
    <property type="evidence" value="ECO:0007669"/>
    <property type="project" value="UniProtKB-KW"/>
</dbReference>
<dbReference type="SMART" id="SM00487">
    <property type="entry name" value="DEXDc"/>
    <property type="match status" value="1"/>
</dbReference>
<feature type="region of interest" description="Disordered" evidence="11">
    <location>
        <begin position="1405"/>
        <end position="1454"/>
    </location>
</feature>
<dbReference type="InterPro" id="IPR027417">
    <property type="entry name" value="P-loop_NTPase"/>
</dbReference>
<evidence type="ECO:0000259" key="13">
    <source>
        <dbReference type="PROSITE" id="PS51192"/>
    </source>
</evidence>
<dbReference type="PROSITE" id="PS50142">
    <property type="entry name" value="RNASE_3_2"/>
    <property type="match status" value="2"/>
</dbReference>
<feature type="domain" description="RNase III" evidence="12">
    <location>
        <begin position="933"/>
        <end position="1062"/>
    </location>
</feature>
<dbReference type="SUPFAM" id="SSF52540">
    <property type="entry name" value="P-loop containing nucleoside triphosphate hydrolases"/>
    <property type="match status" value="1"/>
</dbReference>
<evidence type="ECO:0000256" key="1">
    <source>
        <dbReference type="ARBA" id="ARBA00022721"/>
    </source>
</evidence>
<gene>
    <name evidence="16" type="primary">DCL2</name>
    <name evidence="16" type="ORF">H2200_012400</name>
</gene>
<dbReference type="GO" id="GO:0005737">
    <property type="term" value="C:cytoplasm"/>
    <property type="evidence" value="ECO:0007669"/>
    <property type="project" value="TreeGrafter"/>
</dbReference>
<feature type="domain" description="Helicase ATP-binding" evidence="13">
    <location>
        <begin position="33"/>
        <end position="212"/>
    </location>
</feature>
<feature type="compositionally biased region" description="Basic and acidic residues" evidence="11">
    <location>
        <begin position="1413"/>
        <end position="1438"/>
    </location>
</feature>
<feature type="domain" description="Helicase C-terminal" evidence="14">
    <location>
        <begin position="378"/>
        <end position="555"/>
    </location>
</feature>
<keyword evidence="8" id="KW-0051">Antiviral defense</keyword>
<dbReference type="GO" id="GO:0030422">
    <property type="term" value="P:siRNA processing"/>
    <property type="evidence" value="ECO:0007669"/>
    <property type="project" value="TreeGrafter"/>
</dbReference>
<dbReference type="InterPro" id="IPR000999">
    <property type="entry name" value="RNase_III_dom"/>
</dbReference>
<accession>A0AA38WXT5</accession>
<dbReference type="GO" id="GO:0004525">
    <property type="term" value="F:ribonuclease III activity"/>
    <property type="evidence" value="ECO:0007669"/>
    <property type="project" value="InterPro"/>
</dbReference>
<feature type="domain" description="Dicer dsRNA-binding fold" evidence="15">
    <location>
        <begin position="569"/>
        <end position="664"/>
    </location>
</feature>
<dbReference type="GO" id="GO:0051607">
    <property type="term" value="P:defense response to virus"/>
    <property type="evidence" value="ECO:0007669"/>
    <property type="project" value="UniProtKB-KW"/>
</dbReference>
<evidence type="ECO:0000256" key="9">
    <source>
        <dbReference type="ARBA" id="ARBA00025403"/>
    </source>
</evidence>
<sequence length="1454" mass="164232">MNSDSDDTWSDTSEEDESRNSPPLQSRAYQIEMFEHSMKGNIIAVMGTGSGKTLIAKLRMEAELDRSPNKLVWFTAPSVVLTYQQYRFLSQQLPAYQFKIITGMDNAEYWNSLDVWQDALHNVNVVVSTPAILEQALNRAFVSLIRVSLLVIDEAHHCVKNASLASLMRNHYHPYNTLELRQELPHILGLSASPITKKSTKEVEELEKNLNAICKSPFQQLEEYTAFLNMPEPLTLTYTPTPPSSSELLGMLTSIVLSTRFEDDPAVAALRRSQDPFKKEKLEKMLKKERTPAMEEMQSLVRTCADIQQNLGTWACETFMKTCVERVELAVSRSQEFPTGETPTTEKSLFIASRLQPLRAQLDTAISTSNISESVSSKVNTLVNFLDKSVRPDLRCLVFVKTRPTAWSLTGIINSHPLTSGRYRAFSFVGVSNPTHKGVFDFAELRDQHDNLEKFRRGGLNVCVATSVLEEGVDVPAMNLVICFDERPNFRSFVQSRGRARQKESQFVMFPEATTRKGQWQTLENEMKEECQKSLDFIEGRERMEEVDNAETEICRVKSTGAVLTFADARQHLDRFCARLPRKDTSEPTTPIFLLEGEPGVELRARLHLPSSLPPNLRTAASKSSWRTEKRAKQDAAFQACRALQEAGLLSDNLLPPEWPRESHISKEDNKIEGSDSFYEVETQYDPWPEIMEQWSMPNGATIYTHRLRIAAFSSVYPTILILLPLRLPPTEFPLFQPGSARLQVTVEAGVETRDFPKDIAQDITHLLLTAMLGRRLSGLRKEQLRFLIVPDIEQGSLKTWYEAATTVIPMTDSNKAPPVKDKMYLVKRNVHNVPYLWQPPRDQPVCQENQRLDADTSTNTIEATRLPRKLNLLQPSEEAVREQSALLPADDCFVLGIPGEYARLMLLMPSITFRLEVSLRSAAACEGPLTQLRLQNSALILQALTLPAVGIENYESLEFYGDTLLKFYTALQLFADYPEHASFQLTRDRRRVISNSRLQKATRALGLSRYLTRKPFAGKDWAAGVGDLGLRTKKQPSSELSSKTLADIVEAVIGAASLSNDTGGPSEDQVVETLRLFIDEVPWRLPAENVERIHKQYADKGSELARESLAPVENMIGYVFKNGDLLAEALTQSSLAVGKRSTYDRLEFLGDAVLDYIIGPKLFHSHLKLTPGEMTTRRAALASHYLLAFFSLQTASTRTTFHVHTDLHTKETTSEEKHEITRLPDYIRRIGNQEGTEDRQAILTNFLEIQPSIVSNCQTGTRFPWTLLSRLGAPKAYSDIFESVLAAVFIDSLGNLAACEAVLEKIGYMAVVRRFVDERNIDTEHPEATLHKAVSSVVRNDPRLPLEVITQDRDKRGTSGRGWRAKVMLDGQLVTRVKHAKTSDEARFKAAEKAVLVLRKKRKRESIGSDLNKPEKRYGEERKQEEEGKGEEERQQEEIEEKEEGQEEMEEGE</sequence>
<dbReference type="PANTHER" id="PTHR14950">
    <property type="entry name" value="DICER-RELATED"/>
    <property type="match status" value="1"/>
</dbReference>
<dbReference type="GO" id="GO:0005524">
    <property type="term" value="F:ATP binding"/>
    <property type="evidence" value="ECO:0007669"/>
    <property type="project" value="UniProtKB-KW"/>
</dbReference>
<dbReference type="Pfam" id="PF00270">
    <property type="entry name" value="DEAD"/>
    <property type="match status" value="1"/>
</dbReference>
<dbReference type="SUPFAM" id="SSF69065">
    <property type="entry name" value="RNase III domain-like"/>
    <property type="match status" value="2"/>
</dbReference>
<dbReference type="InterPro" id="IPR011545">
    <property type="entry name" value="DEAD/DEAH_box_helicase_dom"/>
</dbReference>
<feature type="region of interest" description="Disordered" evidence="11">
    <location>
        <begin position="1"/>
        <end position="25"/>
    </location>
</feature>
<keyword evidence="7 10" id="KW-0694">RNA-binding</keyword>
<organism evidence="16 17">
    <name type="scientific">Cladophialophora chaetospira</name>
    <dbReference type="NCBI Taxonomy" id="386627"/>
    <lineage>
        <taxon>Eukaryota</taxon>
        <taxon>Fungi</taxon>
        <taxon>Dikarya</taxon>
        <taxon>Ascomycota</taxon>
        <taxon>Pezizomycotina</taxon>
        <taxon>Eurotiomycetes</taxon>
        <taxon>Chaetothyriomycetidae</taxon>
        <taxon>Chaetothyriales</taxon>
        <taxon>Herpotrichiellaceae</taxon>
        <taxon>Cladophialophora</taxon>
    </lineage>
</organism>
<dbReference type="EMBL" id="JAPDRK010000023">
    <property type="protein sequence ID" value="KAJ9603105.1"/>
    <property type="molecule type" value="Genomic_DNA"/>
</dbReference>
<dbReference type="InterPro" id="IPR038248">
    <property type="entry name" value="Dicer_dimer_sf"/>
</dbReference>